<evidence type="ECO:0000313" key="5">
    <source>
        <dbReference type="Proteomes" id="UP000012960"/>
    </source>
</evidence>
<protein>
    <submittedName>
        <fullName evidence="3">(wild Malaysian banana) hypothetical protein</fullName>
    </submittedName>
</protein>
<name>A0A804KF11_MUSAM</name>
<feature type="domain" description="KIB1-4 beta-propeller" evidence="2">
    <location>
        <begin position="85"/>
        <end position="323"/>
    </location>
</feature>
<dbReference type="Pfam" id="PF00646">
    <property type="entry name" value="F-box"/>
    <property type="match status" value="1"/>
</dbReference>
<dbReference type="EnsemblPlants" id="Ma09_t02170.1">
    <property type="protein sequence ID" value="Ma09_p02170.1"/>
    <property type="gene ID" value="Ma09_g02170"/>
</dbReference>
<feature type="domain" description="F-box" evidence="1">
    <location>
        <begin position="25"/>
        <end position="50"/>
    </location>
</feature>
<dbReference type="Gramene" id="Ma09_t02170.1">
    <property type="protein sequence ID" value="Ma09_p02170.1"/>
    <property type="gene ID" value="Ma09_g02170"/>
</dbReference>
<dbReference type="InterPro" id="IPR005174">
    <property type="entry name" value="KIB1-4_b-propeller"/>
</dbReference>
<dbReference type="EMBL" id="HG996474">
    <property type="protein sequence ID" value="CAG1833963.1"/>
    <property type="molecule type" value="Genomic_DNA"/>
</dbReference>
<dbReference type="Proteomes" id="UP000012960">
    <property type="component" value="Unplaced"/>
</dbReference>
<dbReference type="OMA" id="AFIINTR"/>
<dbReference type="PANTHER" id="PTHR44259">
    <property type="entry name" value="OS07G0183000 PROTEIN-RELATED"/>
    <property type="match status" value="1"/>
</dbReference>
<dbReference type="InterPro" id="IPR001810">
    <property type="entry name" value="F-box_dom"/>
</dbReference>
<organism evidence="4 5">
    <name type="scientific">Musa acuminata subsp. malaccensis</name>
    <name type="common">Wild banana</name>
    <name type="synonym">Musa malaccensis</name>
    <dbReference type="NCBI Taxonomy" id="214687"/>
    <lineage>
        <taxon>Eukaryota</taxon>
        <taxon>Viridiplantae</taxon>
        <taxon>Streptophyta</taxon>
        <taxon>Embryophyta</taxon>
        <taxon>Tracheophyta</taxon>
        <taxon>Spermatophyta</taxon>
        <taxon>Magnoliopsida</taxon>
        <taxon>Liliopsida</taxon>
        <taxon>Zingiberales</taxon>
        <taxon>Musaceae</taxon>
        <taxon>Musa</taxon>
    </lineage>
</organism>
<proteinExistence type="predicted"/>
<dbReference type="PANTHER" id="PTHR44259:SF114">
    <property type="entry name" value="OS06G0707300 PROTEIN"/>
    <property type="match status" value="1"/>
</dbReference>
<gene>
    <name evidence="3" type="ORF">GSMUA_220680.1</name>
</gene>
<sequence length="340" mass="39319">MISSNKKHNGEVTKANGISRYIAIDLVESVLMHMNPKDAMRLSTTCKEWRVTTPQYDPTIRKTPWFFTILRSTNSCILRSVVNEDTSFEIKLPCYSGESIFIDNVLHGWLVIEDVTVSLYNPFSRLRLDLPFAPFSSFYSFYMTSAPTNPDCIVLGHNSEYLFVWRPGDDFWSVDKNVEVKYYKSVVMFRGQLYAIRYSKISSRQFVCFQVAPFQRKDLDVPPPMDLYNNDVYLVESCGELLMVCIFGVSKVHLFRLDLKNKEWIEMESLGDRAIFLNKRHNKNSGVSVSAHETGCLGNCIYLIDWISVYIYNLENHSIKIFDKGLLGYNLMQWIIPTSS</sequence>
<keyword evidence="5" id="KW-1185">Reference proteome</keyword>
<dbReference type="AlphaFoldDB" id="A0A804KF11"/>
<evidence type="ECO:0000313" key="4">
    <source>
        <dbReference type="EnsemblPlants" id="Ma09_p02170.1"/>
    </source>
</evidence>
<reference evidence="4" key="2">
    <citation type="submission" date="2021-05" db="UniProtKB">
        <authorList>
            <consortium name="EnsemblPlants"/>
        </authorList>
    </citation>
    <scope>IDENTIFICATION</scope>
    <source>
        <strain evidence="4">subsp. malaccensis</strain>
    </source>
</reference>
<evidence type="ECO:0000259" key="2">
    <source>
        <dbReference type="Pfam" id="PF03478"/>
    </source>
</evidence>
<dbReference type="InParanoid" id="A0A804KF11"/>
<dbReference type="InterPro" id="IPR050942">
    <property type="entry name" value="F-box_BR-signaling"/>
</dbReference>
<reference evidence="3" key="1">
    <citation type="submission" date="2021-03" db="EMBL/GenBank/DDBJ databases">
        <authorList>
            <consortium name="Genoscope - CEA"/>
            <person name="William W."/>
        </authorList>
    </citation>
    <scope>NUCLEOTIDE SEQUENCE</scope>
    <source>
        <strain evidence="3">Doubled-haploid Pahang</strain>
    </source>
</reference>
<evidence type="ECO:0000259" key="1">
    <source>
        <dbReference type="Pfam" id="PF00646"/>
    </source>
</evidence>
<dbReference type="InterPro" id="IPR036047">
    <property type="entry name" value="F-box-like_dom_sf"/>
</dbReference>
<evidence type="ECO:0000313" key="3">
    <source>
        <dbReference type="EMBL" id="CAG1833963.1"/>
    </source>
</evidence>
<dbReference type="SUPFAM" id="SSF81383">
    <property type="entry name" value="F-box domain"/>
    <property type="match status" value="1"/>
</dbReference>
<dbReference type="Pfam" id="PF03478">
    <property type="entry name" value="Beta-prop_KIB1-4"/>
    <property type="match status" value="1"/>
</dbReference>
<accession>A0A804KF11</accession>
<dbReference type="FunCoup" id="A0A804KF11">
    <property type="interactions" value="1651"/>
</dbReference>